<dbReference type="AlphaFoldDB" id="A0A978V6B4"/>
<evidence type="ECO:0008006" key="3">
    <source>
        <dbReference type="Google" id="ProtNLM"/>
    </source>
</evidence>
<evidence type="ECO:0000313" key="2">
    <source>
        <dbReference type="Proteomes" id="UP000813462"/>
    </source>
</evidence>
<dbReference type="PANTHER" id="PTHR47926:SF521">
    <property type="entry name" value="PENTATRICOPEPTIDE REPEAT-CONTAINING PROTEIN"/>
    <property type="match status" value="1"/>
</dbReference>
<dbReference type="InterPro" id="IPR046960">
    <property type="entry name" value="PPR_At4g14850-like_plant"/>
</dbReference>
<name>A0A978V6B4_ZIZJJ</name>
<dbReference type="PANTHER" id="PTHR47926">
    <property type="entry name" value="PENTATRICOPEPTIDE REPEAT-CONTAINING PROTEIN"/>
    <property type="match status" value="1"/>
</dbReference>
<dbReference type="InterPro" id="IPR046848">
    <property type="entry name" value="E_motif"/>
</dbReference>
<organism evidence="1 2">
    <name type="scientific">Ziziphus jujuba var. spinosa</name>
    <dbReference type="NCBI Taxonomy" id="714518"/>
    <lineage>
        <taxon>Eukaryota</taxon>
        <taxon>Viridiplantae</taxon>
        <taxon>Streptophyta</taxon>
        <taxon>Embryophyta</taxon>
        <taxon>Tracheophyta</taxon>
        <taxon>Spermatophyta</taxon>
        <taxon>Magnoliopsida</taxon>
        <taxon>eudicotyledons</taxon>
        <taxon>Gunneridae</taxon>
        <taxon>Pentapetalae</taxon>
        <taxon>rosids</taxon>
        <taxon>fabids</taxon>
        <taxon>Rosales</taxon>
        <taxon>Rhamnaceae</taxon>
        <taxon>Paliureae</taxon>
        <taxon>Ziziphus</taxon>
    </lineage>
</organism>
<dbReference type="Pfam" id="PF20431">
    <property type="entry name" value="E_motif"/>
    <property type="match status" value="1"/>
</dbReference>
<gene>
    <name evidence="1" type="ORF">FEM48_Zijuj06G0012200</name>
</gene>
<sequence length="218" mass="24048">MMVTGISQSGDFQKALKLLSTMHFSGTTPSEFTFIGVINIVVRLVQPMKLGFNANCGNTIDARMFKMDENEEALSLYYRKQSEGIMHNELAMASILRACSSLSALKQGKQIHAHSIKYGFGLEVPVGSALSTMFAKYRSLEHGNLDGCYAGEKLVELGSQESSAYVLLSGIYALGRREYVERVRRMMKLRGIGDICVEVGRLSGLMKDEEGYLVSGHL</sequence>
<accession>A0A978V6B4</accession>
<dbReference type="InterPro" id="IPR011990">
    <property type="entry name" value="TPR-like_helical_dom_sf"/>
</dbReference>
<evidence type="ECO:0000313" key="1">
    <source>
        <dbReference type="EMBL" id="KAH7523449.1"/>
    </source>
</evidence>
<protein>
    <recommendedName>
        <fullName evidence="3">Pentatricopeptide repeat-containing protein</fullName>
    </recommendedName>
</protein>
<comment type="caution">
    <text evidence="1">The sequence shown here is derived from an EMBL/GenBank/DDBJ whole genome shotgun (WGS) entry which is preliminary data.</text>
</comment>
<dbReference type="GO" id="GO:0009451">
    <property type="term" value="P:RNA modification"/>
    <property type="evidence" value="ECO:0007669"/>
    <property type="project" value="InterPro"/>
</dbReference>
<dbReference type="Proteomes" id="UP000813462">
    <property type="component" value="Unassembled WGS sequence"/>
</dbReference>
<proteinExistence type="predicted"/>
<reference evidence="1" key="1">
    <citation type="journal article" date="2021" name="Front. Plant Sci.">
        <title>Chromosome-Scale Genome Assembly for Chinese Sour Jujube and Insights Into Its Genome Evolution and Domestication Signature.</title>
        <authorList>
            <person name="Shen L.-Y."/>
            <person name="Luo H."/>
            <person name="Wang X.-L."/>
            <person name="Wang X.-M."/>
            <person name="Qiu X.-J."/>
            <person name="Liu H."/>
            <person name="Zhou S.-S."/>
            <person name="Jia K.-H."/>
            <person name="Nie S."/>
            <person name="Bao Y.-T."/>
            <person name="Zhang R.-G."/>
            <person name="Yun Q.-Z."/>
            <person name="Chai Y.-H."/>
            <person name="Lu J.-Y."/>
            <person name="Li Y."/>
            <person name="Zhao S.-W."/>
            <person name="Mao J.-F."/>
            <person name="Jia S.-G."/>
            <person name="Mao Y.-M."/>
        </authorList>
    </citation>
    <scope>NUCLEOTIDE SEQUENCE</scope>
    <source>
        <strain evidence="1">AT0</strain>
        <tissue evidence="1">Leaf</tissue>
    </source>
</reference>
<dbReference type="EMBL" id="JAEACU010000006">
    <property type="protein sequence ID" value="KAH7523449.1"/>
    <property type="molecule type" value="Genomic_DNA"/>
</dbReference>
<dbReference type="Gene3D" id="1.25.40.10">
    <property type="entry name" value="Tetratricopeptide repeat domain"/>
    <property type="match status" value="1"/>
</dbReference>
<dbReference type="GO" id="GO:0003723">
    <property type="term" value="F:RNA binding"/>
    <property type="evidence" value="ECO:0007669"/>
    <property type="project" value="InterPro"/>
</dbReference>